<proteinExistence type="inferred from homology"/>
<dbReference type="PANTHER" id="PTHR30035:SF3">
    <property type="entry name" value="INTERMEMBRANE PHOSPHOLIPID TRANSPORT SYSTEM LIPOPROTEIN MLAA"/>
    <property type="match status" value="1"/>
</dbReference>
<evidence type="ECO:0000313" key="5">
    <source>
        <dbReference type="Proteomes" id="UP001163739"/>
    </source>
</evidence>
<dbReference type="PANTHER" id="PTHR30035">
    <property type="entry name" value="LIPOPROTEIN VACJ-RELATED"/>
    <property type="match status" value="1"/>
</dbReference>
<dbReference type="Pfam" id="PF04333">
    <property type="entry name" value="MlaA"/>
    <property type="match status" value="1"/>
</dbReference>
<dbReference type="InterPro" id="IPR007428">
    <property type="entry name" value="MlaA"/>
</dbReference>
<dbReference type="Proteomes" id="UP001163739">
    <property type="component" value="Chromosome"/>
</dbReference>
<evidence type="ECO:0000256" key="2">
    <source>
        <dbReference type="ARBA" id="ARBA00022729"/>
    </source>
</evidence>
<feature type="signal peptide" evidence="3">
    <location>
        <begin position="1"/>
        <end position="25"/>
    </location>
</feature>
<dbReference type="RefSeq" id="WP_265049294.1">
    <property type="nucleotide sequence ID" value="NZ_CP100390.1"/>
</dbReference>
<evidence type="ECO:0000256" key="3">
    <source>
        <dbReference type="SAM" id="SignalP"/>
    </source>
</evidence>
<keyword evidence="4" id="KW-0449">Lipoprotein</keyword>
<reference evidence="4" key="1">
    <citation type="submission" date="2022-06" db="EMBL/GenBank/DDBJ databases">
        <title>Alkalimarinus sp. nov., isolated from gut of a Alitta virens.</title>
        <authorList>
            <person name="Yang A.I."/>
            <person name="Shin N.-R."/>
        </authorList>
    </citation>
    <scope>NUCLEOTIDE SEQUENCE</scope>
    <source>
        <strain evidence="4">A2M4</strain>
    </source>
</reference>
<name>A0ABY6N745_9ALTE</name>
<sequence>MQASFTRSLFLLILSLSTLQSAAFANEDAFSYGQNEIDPWEKYNRAVFSFNDTLDQYIFRPVAVGYKTITPSIIDKGITNFFGNIADVVSISNSLLQAKGGQAIEMTTRVMFNTTFGLAGFFDVSTGFGLEKKKEDFGQTLAVWGVNSGPYVVLPFLGPSTIRDTTGIAVDIFLDPQFYQSDSFGVFVAKKTIWFIDLRADLLASENLIMGDKYTFLRNAYVQYRGFLINDGVVDDPFADESFDDFDDF</sequence>
<organism evidence="4 5">
    <name type="scientific">Alkalimarinus alittae</name>
    <dbReference type="NCBI Taxonomy" id="2961619"/>
    <lineage>
        <taxon>Bacteria</taxon>
        <taxon>Pseudomonadati</taxon>
        <taxon>Pseudomonadota</taxon>
        <taxon>Gammaproteobacteria</taxon>
        <taxon>Alteromonadales</taxon>
        <taxon>Alteromonadaceae</taxon>
        <taxon>Alkalimarinus</taxon>
    </lineage>
</organism>
<gene>
    <name evidence="4" type="ORF">NKI27_08815</name>
</gene>
<dbReference type="PRINTS" id="PR01805">
    <property type="entry name" value="VACJLIPOPROT"/>
</dbReference>
<keyword evidence="5" id="KW-1185">Reference proteome</keyword>
<protein>
    <submittedName>
        <fullName evidence="4">VacJ family lipoprotein</fullName>
    </submittedName>
</protein>
<comment type="similarity">
    <text evidence="1">Belongs to the MlaA family.</text>
</comment>
<keyword evidence="2 3" id="KW-0732">Signal</keyword>
<evidence type="ECO:0000313" key="4">
    <source>
        <dbReference type="EMBL" id="UZE97817.1"/>
    </source>
</evidence>
<evidence type="ECO:0000256" key="1">
    <source>
        <dbReference type="ARBA" id="ARBA00010634"/>
    </source>
</evidence>
<accession>A0ABY6N745</accession>
<feature type="chain" id="PRO_5045897402" evidence="3">
    <location>
        <begin position="26"/>
        <end position="249"/>
    </location>
</feature>
<dbReference type="EMBL" id="CP100390">
    <property type="protein sequence ID" value="UZE97817.1"/>
    <property type="molecule type" value="Genomic_DNA"/>
</dbReference>